<dbReference type="PANTHER" id="PTHR34005:SF2">
    <property type="entry name" value="DUF4817 DOMAIN-CONTAINING PROTEIN-RELATED"/>
    <property type="match status" value="1"/>
</dbReference>
<gene>
    <name evidence="3" type="ORF">CAEBREN_25321</name>
</gene>
<keyword evidence="4" id="KW-1185">Reference proteome</keyword>
<evidence type="ECO:0000313" key="4">
    <source>
        <dbReference type="Proteomes" id="UP000008068"/>
    </source>
</evidence>
<organism evidence="4">
    <name type="scientific">Caenorhabditis brenneri</name>
    <name type="common">Nematode worm</name>
    <dbReference type="NCBI Taxonomy" id="135651"/>
    <lineage>
        <taxon>Eukaryota</taxon>
        <taxon>Metazoa</taxon>
        <taxon>Ecdysozoa</taxon>
        <taxon>Nematoda</taxon>
        <taxon>Chromadorea</taxon>
        <taxon>Rhabditida</taxon>
        <taxon>Rhabditina</taxon>
        <taxon>Rhabditomorpha</taxon>
        <taxon>Rhabditoidea</taxon>
        <taxon>Rhabditidae</taxon>
        <taxon>Peloderinae</taxon>
        <taxon>Caenorhabditis</taxon>
    </lineage>
</organism>
<reference evidence="4" key="1">
    <citation type="submission" date="2011-07" db="EMBL/GenBank/DDBJ databases">
        <authorList>
            <consortium name="Caenorhabditis brenneri Sequencing and Analysis Consortium"/>
            <person name="Wilson R.K."/>
        </authorList>
    </citation>
    <scope>NUCLEOTIDE SEQUENCE [LARGE SCALE GENOMIC DNA]</scope>
    <source>
        <strain evidence="4">PB2801</strain>
    </source>
</reference>
<dbReference type="Proteomes" id="UP000008068">
    <property type="component" value="Unassembled WGS sequence"/>
</dbReference>
<dbReference type="PANTHER" id="PTHR34005">
    <property type="entry name" value="PROTEIN CBG15054-RELATED"/>
    <property type="match status" value="1"/>
</dbReference>
<dbReference type="InParanoid" id="G0MJ29"/>
<dbReference type="STRING" id="135651.G0MJ29"/>
<dbReference type="HOGENOM" id="CLU_689339_0_0_1"/>
<keyword evidence="2" id="KW-0732">Signal</keyword>
<feature type="chain" id="PRO_5003403307" evidence="2">
    <location>
        <begin position="19"/>
        <end position="400"/>
    </location>
</feature>
<feature type="region of interest" description="Disordered" evidence="1">
    <location>
        <begin position="268"/>
        <end position="334"/>
    </location>
</feature>
<feature type="compositionally biased region" description="Low complexity" evidence="1">
    <location>
        <begin position="275"/>
        <end position="294"/>
    </location>
</feature>
<feature type="compositionally biased region" description="Polar residues" evidence="1">
    <location>
        <begin position="304"/>
        <end position="333"/>
    </location>
</feature>
<dbReference type="InterPro" id="IPR005514">
    <property type="entry name" value="DUF316"/>
</dbReference>
<dbReference type="AlphaFoldDB" id="G0MJ29"/>
<evidence type="ECO:0000256" key="1">
    <source>
        <dbReference type="SAM" id="MobiDB-lite"/>
    </source>
</evidence>
<dbReference type="EMBL" id="GL379796">
    <property type="protein sequence ID" value="EGT31415.1"/>
    <property type="molecule type" value="Genomic_DNA"/>
</dbReference>
<protein>
    <submittedName>
        <fullName evidence="3">Uncharacterized protein</fullName>
    </submittedName>
</protein>
<dbReference type="Pfam" id="PF03761">
    <property type="entry name" value="DUF316"/>
    <property type="match status" value="1"/>
</dbReference>
<feature type="signal peptide" evidence="2">
    <location>
        <begin position="1"/>
        <end position="18"/>
    </location>
</feature>
<accession>G0MJ29</accession>
<sequence>MKFKSISIFLFLIDLVHGREGPLSVEENQRRLKTCGIDARRLYPHPWLFSINSNATKDHMIGTFISSRHFLTSSGIIFHHSLVSPSTLVEWLLNECSKPSEHIQYERESYPYEFHLSNPNKPGYVPILRNLRRIYFPRHCNQKVLKNARTEEAPLILEFVEEEQMLALPCLGAGDSSQKADVWVVGWNGLSKRSTLFTSPTPLVYSAEIDNGAILEKNIGEIVTVIGIRTSGMEISGSLSNTMKTNFYRMDWLEKSFCDLIGVCKEGAVRPEPQSSTEGATTSGSLETSGTSETSDPHEAATLEPSTVTAGTLDTSVNPITSENPGTGTSPKVVTTVLPPAVPHRRTMPPEYEDHGDYDQIFDSLYEFPEFREIEERPNEKKGCRKGFELVLGILLVFLV</sequence>
<proteinExistence type="predicted"/>
<name>G0MJ29_CAEBE</name>
<evidence type="ECO:0000256" key="2">
    <source>
        <dbReference type="SAM" id="SignalP"/>
    </source>
</evidence>
<evidence type="ECO:0000313" key="3">
    <source>
        <dbReference type="EMBL" id="EGT31415.1"/>
    </source>
</evidence>